<protein>
    <submittedName>
        <fullName evidence="1">Uncharacterized protein</fullName>
    </submittedName>
</protein>
<dbReference type="AlphaFoldDB" id="A0AAP8TA12"/>
<comment type="caution">
    <text evidence="1">The sequence shown here is derived from an EMBL/GenBank/DDBJ whole genome shotgun (WGS) entry which is preliminary data.</text>
</comment>
<gene>
    <name evidence="1" type="ORF">CXU09_00540</name>
</gene>
<evidence type="ECO:0000313" key="2">
    <source>
        <dbReference type="Proteomes" id="UP000235914"/>
    </source>
</evidence>
<dbReference type="RefSeq" id="WP_102735077.1">
    <property type="nucleotide sequence ID" value="NZ_CP033388.1"/>
</dbReference>
<evidence type="ECO:0000313" key="1">
    <source>
        <dbReference type="EMBL" id="PNC57602.1"/>
    </source>
</evidence>
<dbReference type="EMBL" id="PJKN01000001">
    <property type="protein sequence ID" value="PNC57602.1"/>
    <property type="molecule type" value="Genomic_DNA"/>
</dbReference>
<dbReference type="GO" id="GO:0003677">
    <property type="term" value="F:DNA binding"/>
    <property type="evidence" value="ECO:0007669"/>
    <property type="project" value="InterPro"/>
</dbReference>
<organism evidence="1 2">
    <name type="scientific">Akkermansia muciniphila</name>
    <dbReference type="NCBI Taxonomy" id="239935"/>
    <lineage>
        <taxon>Bacteria</taxon>
        <taxon>Pseudomonadati</taxon>
        <taxon>Verrucomicrobiota</taxon>
        <taxon>Verrucomicrobiia</taxon>
        <taxon>Verrucomicrobiales</taxon>
        <taxon>Akkermansiaceae</taxon>
        <taxon>Akkermansia</taxon>
    </lineage>
</organism>
<proteinExistence type="predicted"/>
<accession>A0AAP8TA12</accession>
<sequence>MTDFRDQLKSFLREKGEDRDWLAARMGVSKKTVDNWFSKKPIPEKKQKLLRELMEKEQQPKQVEISMDFTPEQLEMIRQAAALRGETPGEWCERAIKALTAVSVALNDYHRLGGKGG</sequence>
<dbReference type="InterPro" id="IPR010982">
    <property type="entry name" value="Lambda_DNA-bd_dom_sf"/>
</dbReference>
<dbReference type="Proteomes" id="UP000235914">
    <property type="component" value="Unassembled WGS sequence"/>
</dbReference>
<reference evidence="1 2" key="1">
    <citation type="journal article" date="2017" name="BMC Genomics">
        <title>Genome sequencing of 39 Akkermansia muciniphila isolates reveals its population structure, genomic and functional diverisity, and global distribution in mammalian gut microbiotas.</title>
        <authorList>
            <person name="Guo X."/>
            <person name="Li S."/>
            <person name="Zhang J."/>
            <person name="Wu F."/>
            <person name="Li X."/>
            <person name="Wu D."/>
            <person name="Zhang M."/>
            <person name="Ou Z."/>
            <person name="Jie Z."/>
            <person name="Yan Q."/>
            <person name="Li P."/>
            <person name="Yi J."/>
            <person name="Peng Y."/>
        </authorList>
    </citation>
    <scope>NUCLEOTIDE SEQUENCE [LARGE SCALE GENOMIC DNA]</scope>
    <source>
        <strain evidence="1 2">GP43</strain>
    </source>
</reference>
<name>A0AAP8TA12_9BACT</name>
<dbReference type="Gene3D" id="1.10.260.40">
    <property type="entry name" value="lambda repressor-like DNA-binding domains"/>
    <property type="match status" value="1"/>
</dbReference>